<dbReference type="NCBIfam" id="TIGR01842">
    <property type="entry name" value="type_I_sec_PrtD"/>
    <property type="match status" value="1"/>
</dbReference>
<sequence length="633" mass="67036">MAIQPTSRARRSRTALEEAVGALRRVAWLIAAFSLASNVLMLAPSLYMLQVYDRVMATGHVETLIMLTAITCLALFAFGMLDALRSAVTGRMSGWLGERLGPALLESGIRARLLGDSAGAQPLRDLQLLQNFVSSPALGTFFDMPCAPFFLLLIWLLHPALGMLAVCSALLLLALGLLNEFLTRGPTLANSQIQIAATQAAETAIRNAEVVRAMGMAPALLSRWSEANATATAAATASGERGALLLGITKFVRLFVQSAMLGLGAYLVLQGTLTGGAMIASSILLGRALAPVEVAMGSWRNLSLARIAYARLRSRLQAMPPRPQRTRLPEPDGQLSVERVSYTPPGSRVPVLQGVSFRAVPGEVVAVIGPSASGKSTLCRLLVGIADPDAGEVRLDGSELRHWNAEELGSHLGYLPQDVELFAGTIRENIARMGEADDAAVVEAAMLAQAHEMIQRLPQGYDTAIGDGGARLSGGQRQRIGLARAVYRNPRLVILDEPNANLDQAGEAALAAALAEMKRRGATLLIVGHRPSTLAQADQVLLLRDGRVELFGPREAVLKRLTAGAPARTTPMAPAESRIETRVGTPVDADKLSANSLSPSARDEPVGEREGSQGLPSPGRTLGEAGTARAQRA</sequence>
<evidence type="ECO:0000313" key="11">
    <source>
        <dbReference type="EMBL" id="MFC3126689.1"/>
    </source>
</evidence>
<dbReference type="Gene3D" id="1.20.1560.10">
    <property type="entry name" value="ABC transporter type 1, transmembrane domain"/>
    <property type="match status" value="1"/>
</dbReference>
<dbReference type="PANTHER" id="PTHR24221">
    <property type="entry name" value="ATP-BINDING CASSETTE SUB-FAMILY B"/>
    <property type="match status" value="1"/>
</dbReference>
<feature type="domain" description="ABC transmembrane type-1" evidence="10">
    <location>
        <begin position="28"/>
        <end position="304"/>
    </location>
</feature>
<keyword evidence="4" id="KW-0067">ATP-binding</keyword>
<dbReference type="Gene3D" id="3.40.50.300">
    <property type="entry name" value="P-loop containing nucleotide triphosphate hydrolases"/>
    <property type="match status" value="1"/>
</dbReference>
<evidence type="ECO:0000256" key="2">
    <source>
        <dbReference type="ARBA" id="ARBA00022692"/>
    </source>
</evidence>
<dbReference type="Pfam" id="PF00005">
    <property type="entry name" value="ABC_tran"/>
    <property type="match status" value="1"/>
</dbReference>
<evidence type="ECO:0000256" key="7">
    <source>
        <dbReference type="SAM" id="MobiDB-lite"/>
    </source>
</evidence>
<dbReference type="Proteomes" id="UP001595593">
    <property type="component" value="Unassembled WGS sequence"/>
</dbReference>
<dbReference type="InterPro" id="IPR003439">
    <property type="entry name" value="ABC_transporter-like_ATP-bd"/>
</dbReference>
<keyword evidence="3" id="KW-0547">Nucleotide-binding</keyword>
<gene>
    <name evidence="11" type="ORF">ACFOD4_16620</name>
</gene>
<evidence type="ECO:0000256" key="6">
    <source>
        <dbReference type="ARBA" id="ARBA00023136"/>
    </source>
</evidence>
<keyword evidence="2 8" id="KW-0812">Transmembrane</keyword>
<feature type="compositionally biased region" description="Basic and acidic residues" evidence="7">
    <location>
        <begin position="601"/>
        <end position="611"/>
    </location>
</feature>
<evidence type="ECO:0000256" key="8">
    <source>
        <dbReference type="SAM" id="Phobius"/>
    </source>
</evidence>
<dbReference type="SUPFAM" id="SSF90123">
    <property type="entry name" value="ABC transporter transmembrane region"/>
    <property type="match status" value="1"/>
</dbReference>
<evidence type="ECO:0000256" key="4">
    <source>
        <dbReference type="ARBA" id="ARBA00022840"/>
    </source>
</evidence>
<dbReference type="EMBL" id="JBHRTN010000018">
    <property type="protein sequence ID" value="MFC3126689.1"/>
    <property type="molecule type" value="Genomic_DNA"/>
</dbReference>
<feature type="region of interest" description="Disordered" evidence="7">
    <location>
        <begin position="562"/>
        <end position="633"/>
    </location>
</feature>
<evidence type="ECO:0000256" key="1">
    <source>
        <dbReference type="ARBA" id="ARBA00004651"/>
    </source>
</evidence>
<comment type="subcellular location">
    <subcellularLocation>
        <location evidence="1">Cell membrane</location>
        <topology evidence="1">Multi-pass membrane protein</topology>
    </subcellularLocation>
</comment>
<dbReference type="InterPro" id="IPR003593">
    <property type="entry name" value="AAA+_ATPase"/>
</dbReference>
<dbReference type="SUPFAM" id="SSF52540">
    <property type="entry name" value="P-loop containing nucleoside triphosphate hydrolases"/>
    <property type="match status" value="1"/>
</dbReference>
<name>A0ABV7G1X2_9PROT</name>
<dbReference type="InterPro" id="IPR036640">
    <property type="entry name" value="ABC1_TM_sf"/>
</dbReference>
<reference evidence="12" key="1">
    <citation type="journal article" date="2019" name="Int. J. Syst. Evol. Microbiol.">
        <title>The Global Catalogue of Microorganisms (GCM) 10K type strain sequencing project: providing services to taxonomists for standard genome sequencing and annotation.</title>
        <authorList>
            <consortium name="The Broad Institute Genomics Platform"/>
            <consortium name="The Broad Institute Genome Sequencing Center for Infectious Disease"/>
            <person name="Wu L."/>
            <person name="Ma J."/>
        </authorList>
    </citation>
    <scope>NUCLEOTIDE SEQUENCE [LARGE SCALE GENOMIC DNA]</scope>
    <source>
        <strain evidence="12">KCTC 52094</strain>
    </source>
</reference>
<evidence type="ECO:0000259" key="9">
    <source>
        <dbReference type="PROSITE" id="PS50893"/>
    </source>
</evidence>
<feature type="transmembrane region" description="Helical" evidence="8">
    <location>
        <begin position="61"/>
        <end position="81"/>
    </location>
</feature>
<proteinExistence type="predicted"/>
<evidence type="ECO:0000256" key="3">
    <source>
        <dbReference type="ARBA" id="ARBA00022741"/>
    </source>
</evidence>
<dbReference type="PROSITE" id="PS50893">
    <property type="entry name" value="ABC_TRANSPORTER_2"/>
    <property type="match status" value="1"/>
</dbReference>
<dbReference type="InterPro" id="IPR017871">
    <property type="entry name" value="ABC_transporter-like_CS"/>
</dbReference>
<dbReference type="InterPro" id="IPR039421">
    <property type="entry name" value="Type_1_exporter"/>
</dbReference>
<feature type="domain" description="ABC transporter" evidence="9">
    <location>
        <begin position="335"/>
        <end position="570"/>
    </location>
</feature>
<accession>A0ABV7G1X2</accession>
<keyword evidence="12" id="KW-1185">Reference proteome</keyword>
<dbReference type="InterPro" id="IPR010128">
    <property type="entry name" value="ATPase_T1SS_PrtD-like"/>
</dbReference>
<organism evidence="11 12">
    <name type="scientific">Teichococcus globiformis</name>
    <dbReference type="NCBI Taxonomy" id="2307229"/>
    <lineage>
        <taxon>Bacteria</taxon>
        <taxon>Pseudomonadati</taxon>
        <taxon>Pseudomonadota</taxon>
        <taxon>Alphaproteobacteria</taxon>
        <taxon>Acetobacterales</taxon>
        <taxon>Roseomonadaceae</taxon>
        <taxon>Roseomonas</taxon>
    </lineage>
</organism>
<evidence type="ECO:0000256" key="5">
    <source>
        <dbReference type="ARBA" id="ARBA00022989"/>
    </source>
</evidence>
<dbReference type="RefSeq" id="WP_379598190.1">
    <property type="nucleotide sequence ID" value="NZ_JBHRTN010000018.1"/>
</dbReference>
<protein>
    <submittedName>
        <fullName evidence="11">Type I secretion system permease/ATPase</fullName>
    </submittedName>
</protein>
<dbReference type="SMART" id="SM00382">
    <property type="entry name" value="AAA"/>
    <property type="match status" value="1"/>
</dbReference>
<feature type="transmembrane region" description="Helical" evidence="8">
    <location>
        <begin position="149"/>
        <end position="178"/>
    </location>
</feature>
<feature type="transmembrane region" description="Helical" evidence="8">
    <location>
        <begin position="26"/>
        <end position="49"/>
    </location>
</feature>
<keyword evidence="6 8" id="KW-0472">Membrane</keyword>
<comment type="caution">
    <text evidence="11">The sequence shown here is derived from an EMBL/GenBank/DDBJ whole genome shotgun (WGS) entry which is preliminary data.</text>
</comment>
<dbReference type="InterPro" id="IPR011527">
    <property type="entry name" value="ABC1_TM_dom"/>
</dbReference>
<feature type="transmembrane region" description="Helical" evidence="8">
    <location>
        <begin position="251"/>
        <end position="269"/>
    </location>
</feature>
<dbReference type="PANTHER" id="PTHR24221:SF248">
    <property type="entry name" value="ABC TRANSPORTER TRANSMEMBRANE REGION"/>
    <property type="match status" value="1"/>
</dbReference>
<evidence type="ECO:0000259" key="10">
    <source>
        <dbReference type="PROSITE" id="PS50929"/>
    </source>
</evidence>
<dbReference type="Pfam" id="PF00664">
    <property type="entry name" value="ABC_membrane"/>
    <property type="match status" value="1"/>
</dbReference>
<keyword evidence="5 8" id="KW-1133">Transmembrane helix</keyword>
<dbReference type="PROSITE" id="PS50929">
    <property type="entry name" value="ABC_TM1F"/>
    <property type="match status" value="1"/>
</dbReference>
<dbReference type="PROSITE" id="PS00211">
    <property type="entry name" value="ABC_TRANSPORTER_1"/>
    <property type="match status" value="1"/>
</dbReference>
<evidence type="ECO:0000313" key="12">
    <source>
        <dbReference type="Proteomes" id="UP001595593"/>
    </source>
</evidence>
<dbReference type="InterPro" id="IPR027417">
    <property type="entry name" value="P-loop_NTPase"/>
</dbReference>